<gene>
    <name evidence="2" type="ORF">BP6252_09251</name>
</gene>
<evidence type="ECO:0000313" key="3">
    <source>
        <dbReference type="Proteomes" id="UP000256645"/>
    </source>
</evidence>
<evidence type="ECO:0000313" key="2">
    <source>
        <dbReference type="EMBL" id="RDW67855.1"/>
    </source>
</evidence>
<feature type="region of interest" description="Disordered" evidence="1">
    <location>
        <begin position="1"/>
        <end position="69"/>
    </location>
</feature>
<protein>
    <submittedName>
        <fullName evidence="2">Uncharacterized protein</fullName>
    </submittedName>
</protein>
<dbReference type="STRING" id="1849047.A0A3D8R1E9"/>
<keyword evidence="3" id="KW-1185">Reference proteome</keyword>
<proteinExistence type="predicted"/>
<comment type="caution">
    <text evidence="2">The sequence shown here is derived from an EMBL/GenBank/DDBJ whole genome shotgun (WGS) entry which is preliminary data.</text>
</comment>
<sequence length="164" mass="17705">MTGNSRKRKGKNFQGSDLPPKPSTPMQGGFDGPSSPPPTAGHRGPNPFAPGLGFDPAKAAPKKESVITNTRVELPQAAYKLDGGDSPSTKASRTVNVFLRASPTSVETTLNTFSATPLHPIITKERFAWLRHVLVTCVHASKQTLTFKLQHIYTIALQKFPKTS</sequence>
<dbReference type="OrthoDB" id="3560195at2759"/>
<dbReference type="EMBL" id="PDLM01000010">
    <property type="protein sequence ID" value="RDW67855.1"/>
    <property type="molecule type" value="Genomic_DNA"/>
</dbReference>
<feature type="compositionally biased region" description="Basic residues" evidence="1">
    <location>
        <begin position="1"/>
        <end position="11"/>
    </location>
</feature>
<name>A0A3D8R1E9_9HELO</name>
<organism evidence="2 3">
    <name type="scientific">Coleophoma cylindrospora</name>
    <dbReference type="NCBI Taxonomy" id="1849047"/>
    <lineage>
        <taxon>Eukaryota</taxon>
        <taxon>Fungi</taxon>
        <taxon>Dikarya</taxon>
        <taxon>Ascomycota</taxon>
        <taxon>Pezizomycotina</taxon>
        <taxon>Leotiomycetes</taxon>
        <taxon>Helotiales</taxon>
        <taxon>Dermateaceae</taxon>
        <taxon>Coleophoma</taxon>
    </lineage>
</organism>
<dbReference type="Proteomes" id="UP000256645">
    <property type="component" value="Unassembled WGS sequence"/>
</dbReference>
<dbReference type="AlphaFoldDB" id="A0A3D8R1E9"/>
<accession>A0A3D8R1E9</accession>
<evidence type="ECO:0000256" key="1">
    <source>
        <dbReference type="SAM" id="MobiDB-lite"/>
    </source>
</evidence>
<reference evidence="2 3" key="1">
    <citation type="journal article" date="2018" name="IMA Fungus">
        <title>IMA Genome-F 9: Draft genome sequence of Annulohypoxylon stygium, Aspergillus mulundensis, Berkeleyomyces basicola (syn. Thielaviopsis basicola), Ceratocystis smalleyi, two Cercospora beticola strains, Coleophoma cylindrospora, Fusarium fracticaudum, Phialophora cf. hyalina, and Morchella septimelata.</title>
        <authorList>
            <person name="Wingfield B.D."/>
            <person name="Bills G.F."/>
            <person name="Dong Y."/>
            <person name="Huang W."/>
            <person name="Nel W.J."/>
            <person name="Swalarsk-Parry B.S."/>
            <person name="Vaghefi N."/>
            <person name="Wilken P.M."/>
            <person name="An Z."/>
            <person name="de Beer Z.W."/>
            <person name="De Vos L."/>
            <person name="Chen L."/>
            <person name="Duong T.A."/>
            <person name="Gao Y."/>
            <person name="Hammerbacher A."/>
            <person name="Kikkert J.R."/>
            <person name="Li Y."/>
            <person name="Li H."/>
            <person name="Li K."/>
            <person name="Li Q."/>
            <person name="Liu X."/>
            <person name="Ma X."/>
            <person name="Naidoo K."/>
            <person name="Pethybridge S.J."/>
            <person name="Sun J."/>
            <person name="Steenkamp E.T."/>
            <person name="van der Nest M.A."/>
            <person name="van Wyk S."/>
            <person name="Wingfield M.J."/>
            <person name="Xiong C."/>
            <person name="Yue Q."/>
            <person name="Zhang X."/>
        </authorList>
    </citation>
    <scope>NUCLEOTIDE SEQUENCE [LARGE SCALE GENOMIC DNA]</scope>
    <source>
        <strain evidence="2 3">BP6252</strain>
    </source>
</reference>